<dbReference type="InterPro" id="IPR036567">
    <property type="entry name" value="RHF-like"/>
</dbReference>
<comment type="subunit">
    <text evidence="2">Interacts with 100S ribosomes.</text>
</comment>
<dbReference type="NCBIfam" id="TIGR00741">
    <property type="entry name" value="yfiA"/>
    <property type="match status" value="1"/>
</dbReference>
<dbReference type="PANTHER" id="PTHR33231:SF1">
    <property type="entry name" value="30S RIBOSOMAL PROTEIN"/>
    <property type="match status" value="1"/>
</dbReference>
<reference evidence="6 7" key="1">
    <citation type="journal article" date="2019" name="Nat. Med.">
        <title>A library of human gut bacterial isolates paired with longitudinal multiomics data enables mechanistic microbiome research.</title>
        <authorList>
            <person name="Poyet M."/>
            <person name="Groussin M."/>
            <person name="Gibbons S.M."/>
            <person name="Avila-Pacheco J."/>
            <person name="Jiang X."/>
            <person name="Kearney S.M."/>
            <person name="Perrotta A.R."/>
            <person name="Berdy B."/>
            <person name="Zhao S."/>
            <person name="Lieberman T.D."/>
            <person name="Swanson P.K."/>
            <person name="Smith M."/>
            <person name="Roesemann S."/>
            <person name="Alexander J.E."/>
            <person name="Rich S.A."/>
            <person name="Livny J."/>
            <person name="Vlamakis H."/>
            <person name="Clish C."/>
            <person name="Bullock K."/>
            <person name="Deik A."/>
            <person name="Scott J."/>
            <person name="Pierce K.A."/>
            <person name="Xavier R.J."/>
            <person name="Alm E.J."/>
        </authorList>
    </citation>
    <scope>NUCLEOTIDE SEQUENCE [LARGE SCALE GENOMIC DNA]</scope>
    <source>
        <strain evidence="4 7">BIOML-A2</strain>
        <strain evidence="5 6">BIOML-A5</strain>
    </source>
</reference>
<dbReference type="CDD" id="cd00552">
    <property type="entry name" value="RaiA"/>
    <property type="match status" value="1"/>
</dbReference>
<dbReference type="RefSeq" id="WP_009259166.1">
    <property type="nucleotide sequence ID" value="NZ_BAABZG010000001.1"/>
</dbReference>
<dbReference type="PANTHER" id="PTHR33231">
    <property type="entry name" value="30S RIBOSOMAL PROTEIN"/>
    <property type="match status" value="1"/>
</dbReference>
<gene>
    <name evidence="5" type="primary">raiA</name>
    <name evidence="2" type="synonym">hpf</name>
    <name evidence="5" type="ORF">GKE90_09250</name>
    <name evidence="4" type="ORF">GKE97_02470</name>
</gene>
<protein>
    <recommendedName>
        <fullName evidence="2">Ribosome hibernation promoting factor</fullName>
        <shortName evidence="2">HPF</shortName>
    </recommendedName>
</protein>
<keyword evidence="1 2" id="KW-0810">Translation regulation</keyword>
<dbReference type="GO" id="GO:0045900">
    <property type="term" value="P:negative regulation of translational elongation"/>
    <property type="evidence" value="ECO:0007669"/>
    <property type="project" value="TreeGrafter"/>
</dbReference>
<dbReference type="InterPro" id="IPR003489">
    <property type="entry name" value="RHF/RaiA"/>
</dbReference>
<dbReference type="EMBL" id="WKPO01000010">
    <property type="protein sequence ID" value="MSB48884.1"/>
    <property type="molecule type" value="Genomic_DNA"/>
</dbReference>
<dbReference type="Proteomes" id="UP000429811">
    <property type="component" value="Unassembled WGS sequence"/>
</dbReference>
<evidence type="ECO:0000313" key="5">
    <source>
        <dbReference type="EMBL" id="MSB48884.1"/>
    </source>
</evidence>
<evidence type="ECO:0000313" key="6">
    <source>
        <dbReference type="Proteomes" id="UP000429811"/>
    </source>
</evidence>
<accession>A0A174VQC6</accession>
<dbReference type="Gene3D" id="3.30.160.100">
    <property type="entry name" value="Ribosome hibernation promotion factor-like"/>
    <property type="match status" value="1"/>
</dbReference>
<evidence type="ECO:0000256" key="1">
    <source>
        <dbReference type="ARBA" id="ARBA00022845"/>
    </source>
</evidence>
<evidence type="ECO:0000313" key="4">
    <source>
        <dbReference type="EMBL" id="MSB18379.1"/>
    </source>
</evidence>
<keyword evidence="2" id="KW-0963">Cytoplasm</keyword>
<dbReference type="Pfam" id="PF02482">
    <property type="entry name" value="Ribosomal_S30AE"/>
    <property type="match status" value="1"/>
</dbReference>
<dbReference type="HAMAP" id="MF_00839">
    <property type="entry name" value="HPF"/>
    <property type="match status" value="1"/>
</dbReference>
<dbReference type="AlphaFoldDB" id="A0A174VQC6"/>
<comment type="function">
    <text evidence="2">Required for dimerization of active 70S ribosomes into 100S ribosomes in stationary phase; 100S ribosomes are translationally inactive and sometimes present during exponential growth.</text>
</comment>
<dbReference type="InterPro" id="IPR032528">
    <property type="entry name" value="Ribosom_S30AE_C"/>
</dbReference>
<comment type="subcellular location">
    <subcellularLocation>
        <location evidence="2">Cytoplasm</location>
    </subcellularLocation>
</comment>
<dbReference type="Proteomes" id="UP000434475">
    <property type="component" value="Unassembled WGS sequence"/>
</dbReference>
<dbReference type="SUPFAM" id="SSF69754">
    <property type="entry name" value="Ribosome binding protein Y (YfiA homologue)"/>
    <property type="match status" value="1"/>
</dbReference>
<dbReference type="InterPro" id="IPR034694">
    <property type="entry name" value="HPF_long/plastid"/>
</dbReference>
<feature type="domain" description="Sigma 54 modulation/S30EA ribosomal protein C-terminal" evidence="3">
    <location>
        <begin position="120"/>
        <end position="177"/>
    </location>
</feature>
<dbReference type="GO" id="GO:0043024">
    <property type="term" value="F:ribosomal small subunit binding"/>
    <property type="evidence" value="ECO:0007669"/>
    <property type="project" value="TreeGrafter"/>
</dbReference>
<dbReference type="EMBL" id="WKPR01000003">
    <property type="protein sequence ID" value="MSB18379.1"/>
    <property type="molecule type" value="Genomic_DNA"/>
</dbReference>
<name>A0A174VQC6_FLAPL</name>
<dbReference type="InterPro" id="IPR050574">
    <property type="entry name" value="HPF/YfiA_ribosome-assoc"/>
</dbReference>
<proteinExistence type="inferred from homology"/>
<evidence type="ECO:0000256" key="2">
    <source>
        <dbReference type="HAMAP-Rule" id="MF_00839"/>
    </source>
</evidence>
<evidence type="ECO:0000259" key="3">
    <source>
        <dbReference type="Pfam" id="PF16321"/>
    </source>
</evidence>
<evidence type="ECO:0000313" key="7">
    <source>
        <dbReference type="Proteomes" id="UP000434475"/>
    </source>
</evidence>
<dbReference type="InterPro" id="IPR038416">
    <property type="entry name" value="Ribosom_S30AE_C_sf"/>
</dbReference>
<dbReference type="Gene3D" id="3.30.505.50">
    <property type="entry name" value="Sigma 54 modulation/S30EA ribosomal protein, C-terminal domain"/>
    <property type="match status" value="1"/>
</dbReference>
<sequence>MKFVFTDKKVNLPNKVHAYAEKKVGKLDRYFKADAEAAIVFSVEKDRNNVELTVRSGSTIIRVSESTSDMFATIDAAVSSVERQLRKNKARLEKRLRQDAFVRTVDAEEVSSFAPEEEEEEEFRIVRTKRFPIKHMTVEEAVLQMNLVDHTFFAFKNADDGGAFAVVYKRNDGGYGLIEDDT</sequence>
<dbReference type="GO" id="GO:0022627">
    <property type="term" value="C:cytosolic small ribosomal subunit"/>
    <property type="evidence" value="ECO:0007669"/>
    <property type="project" value="TreeGrafter"/>
</dbReference>
<comment type="similarity">
    <text evidence="2">Belongs to the HPF/YfiA ribosome-associated protein family. Long HPF subfamily.</text>
</comment>
<dbReference type="Pfam" id="PF16321">
    <property type="entry name" value="Ribosom_S30AE_C"/>
    <property type="match status" value="1"/>
</dbReference>
<comment type="caution">
    <text evidence="5">The sequence shown here is derived from an EMBL/GenBank/DDBJ whole genome shotgun (WGS) entry which is preliminary data.</text>
</comment>
<organism evidence="5 6">
    <name type="scientific">Flavonifractor plautii</name>
    <name type="common">Fusobacterium plautii</name>
    <dbReference type="NCBI Taxonomy" id="292800"/>
    <lineage>
        <taxon>Bacteria</taxon>
        <taxon>Bacillati</taxon>
        <taxon>Bacillota</taxon>
        <taxon>Clostridia</taxon>
        <taxon>Eubacteriales</taxon>
        <taxon>Oscillospiraceae</taxon>
        <taxon>Flavonifractor</taxon>
    </lineage>
</organism>